<dbReference type="FunFam" id="2.10.25.10:FF:000057">
    <property type="entry name" value="protocadherin Fat 1 isoform X2"/>
    <property type="match status" value="1"/>
</dbReference>
<keyword evidence="5" id="KW-0325">Glycoprotein</keyword>
<dbReference type="AlphaFoldDB" id="A0A3M6V3B3"/>
<evidence type="ECO:0000256" key="4">
    <source>
        <dbReference type="ARBA" id="ARBA00023157"/>
    </source>
</evidence>
<keyword evidence="4 6" id="KW-1015">Disulfide bond</keyword>
<dbReference type="CDD" id="cd00054">
    <property type="entry name" value="EGF_CA"/>
    <property type="match status" value="2"/>
</dbReference>
<name>A0A3M6V3B3_POCDA</name>
<comment type="caution">
    <text evidence="8">The sequence shown here is derived from an EMBL/GenBank/DDBJ whole genome shotgun (WGS) entry which is preliminary data.</text>
</comment>
<dbReference type="InterPro" id="IPR001881">
    <property type="entry name" value="EGF-like_Ca-bd_dom"/>
</dbReference>
<keyword evidence="1 6" id="KW-0245">EGF-like domain</keyword>
<dbReference type="Pfam" id="PF00008">
    <property type="entry name" value="EGF"/>
    <property type="match status" value="2"/>
</dbReference>
<sequence length="292" mass="32840">MDVIEYSRILGARCREPEQGFCIRLTKDETESQKGDIKSYCPYKVSPIVAFMHNWSFHLDVSLNRNCYQRQFAKRRELCIIYPRSCSHETQLRIICRAEYVRCIGDRRCQSLNFYQTTKICELNNRTWIVGHLHFQPREGAFYMENPFRVIVECTANPCQNAGTCDYQGEGQYTCRCPQGYSGDHCEKGEKLKSPDACSSQPCLNGGICSATANGYTCSCSPLLTGVRCEIGIAIPAVPLWTTTCILSLPLIVTCTTILTRIAGAFHDDCGRDCRKLGKGAWCGLSSGREID</sequence>
<feature type="non-terminal residue" evidence="8">
    <location>
        <position position="292"/>
    </location>
</feature>
<evidence type="ECO:0000256" key="3">
    <source>
        <dbReference type="ARBA" id="ARBA00022737"/>
    </source>
</evidence>
<feature type="domain" description="EGF-like" evidence="7">
    <location>
        <begin position="150"/>
        <end position="187"/>
    </location>
</feature>
<feature type="disulfide bond" evidence="6">
    <location>
        <begin position="177"/>
        <end position="186"/>
    </location>
</feature>
<dbReference type="SMART" id="SM00179">
    <property type="entry name" value="EGF_CA"/>
    <property type="match status" value="2"/>
</dbReference>
<dbReference type="PANTHER" id="PTHR12916">
    <property type="entry name" value="CYTOCHROME C OXIDASE POLYPEPTIDE VIC-2"/>
    <property type="match status" value="1"/>
</dbReference>
<organism evidence="8 9">
    <name type="scientific">Pocillopora damicornis</name>
    <name type="common">Cauliflower coral</name>
    <name type="synonym">Millepora damicornis</name>
    <dbReference type="NCBI Taxonomy" id="46731"/>
    <lineage>
        <taxon>Eukaryota</taxon>
        <taxon>Metazoa</taxon>
        <taxon>Cnidaria</taxon>
        <taxon>Anthozoa</taxon>
        <taxon>Hexacorallia</taxon>
        <taxon>Scleractinia</taxon>
        <taxon>Astrocoeniina</taxon>
        <taxon>Pocilloporidae</taxon>
        <taxon>Pocillopora</taxon>
    </lineage>
</organism>
<reference evidence="8 9" key="1">
    <citation type="journal article" date="2018" name="Sci. Rep.">
        <title>Comparative analysis of the Pocillopora damicornis genome highlights role of immune system in coral evolution.</title>
        <authorList>
            <person name="Cunning R."/>
            <person name="Bay R.A."/>
            <person name="Gillette P."/>
            <person name="Baker A.C."/>
            <person name="Traylor-Knowles N."/>
        </authorList>
    </citation>
    <scope>NUCLEOTIDE SEQUENCE [LARGE SCALE GENOMIC DNA]</scope>
    <source>
        <strain evidence="8">RSMAS</strain>
        <tissue evidence="8">Whole animal</tissue>
    </source>
</reference>
<dbReference type="FunFam" id="2.10.25.10:FF:000012">
    <property type="entry name" value="Delta-like protein"/>
    <property type="match status" value="1"/>
</dbReference>
<evidence type="ECO:0000256" key="1">
    <source>
        <dbReference type="ARBA" id="ARBA00022536"/>
    </source>
</evidence>
<dbReference type="EMBL" id="RCHS01000151">
    <property type="protein sequence ID" value="RMX60411.1"/>
    <property type="molecule type" value="Genomic_DNA"/>
</dbReference>
<evidence type="ECO:0000259" key="7">
    <source>
        <dbReference type="PROSITE" id="PS50026"/>
    </source>
</evidence>
<dbReference type="PROSITE" id="PS00022">
    <property type="entry name" value="EGF_1"/>
    <property type="match status" value="2"/>
</dbReference>
<feature type="domain" description="EGF-like" evidence="7">
    <location>
        <begin position="194"/>
        <end position="230"/>
    </location>
</feature>
<keyword evidence="3" id="KW-0677">Repeat</keyword>
<dbReference type="STRING" id="46731.A0A3M6V3B3"/>
<evidence type="ECO:0000313" key="9">
    <source>
        <dbReference type="Proteomes" id="UP000275408"/>
    </source>
</evidence>
<keyword evidence="9" id="KW-1185">Reference proteome</keyword>
<dbReference type="SUPFAM" id="SSF57196">
    <property type="entry name" value="EGF/Laminin"/>
    <property type="match status" value="2"/>
</dbReference>
<dbReference type="PROSITE" id="PS50026">
    <property type="entry name" value="EGF_3"/>
    <property type="match status" value="2"/>
</dbReference>
<evidence type="ECO:0000313" key="8">
    <source>
        <dbReference type="EMBL" id="RMX60411.1"/>
    </source>
</evidence>
<dbReference type="PROSITE" id="PS01186">
    <property type="entry name" value="EGF_2"/>
    <property type="match status" value="1"/>
</dbReference>
<comment type="caution">
    <text evidence="6">Lacks conserved residue(s) required for the propagation of feature annotation.</text>
</comment>
<dbReference type="Proteomes" id="UP000275408">
    <property type="component" value="Unassembled WGS sequence"/>
</dbReference>
<evidence type="ECO:0000256" key="2">
    <source>
        <dbReference type="ARBA" id="ARBA00022729"/>
    </source>
</evidence>
<evidence type="ECO:0000256" key="5">
    <source>
        <dbReference type="ARBA" id="ARBA00023180"/>
    </source>
</evidence>
<dbReference type="GO" id="GO:0005509">
    <property type="term" value="F:calcium ion binding"/>
    <property type="evidence" value="ECO:0007669"/>
    <property type="project" value="InterPro"/>
</dbReference>
<dbReference type="SMART" id="SM00181">
    <property type="entry name" value="EGF"/>
    <property type="match status" value="2"/>
</dbReference>
<evidence type="ECO:0000256" key="6">
    <source>
        <dbReference type="PROSITE-ProRule" id="PRU00076"/>
    </source>
</evidence>
<dbReference type="Gene3D" id="2.10.25.10">
    <property type="entry name" value="Laminin"/>
    <property type="match status" value="2"/>
</dbReference>
<keyword evidence="2" id="KW-0732">Signal</keyword>
<feature type="disulfide bond" evidence="6">
    <location>
        <begin position="220"/>
        <end position="229"/>
    </location>
</feature>
<dbReference type="InterPro" id="IPR000742">
    <property type="entry name" value="EGF"/>
</dbReference>
<dbReference type="PANTHER" id="PTHR12916:SF4">
    <property type="entry name" value="UNINFLATABLE, ISOFORM C"/>
    <property type="match status" value="1"/>
</dbReference>
<gene>
    <name evidence="8" type="ORF">pdam_00017115</name>
</gene>
<accession>A0A3M6V3B3</accession>
<proteinExistence type="predicted"/>
<protein>
    <recommendedName>
        <fullName evidence="7">EGF-like domain-containing protein</fullName>
    </recommendedName>
</protein>